<protein>
    <recommendedName>
        <fullName evidence="3">DUF6535 domain-containing protein</fullName>
    </recommendedName>
</protein>
<comment type="caution">
    <text evidence="4">The sequence shown here is derived from an EMBL/GenBank/DDBJ whole genome shotgun (WGS) entry which is preliminary data.</text>
</comment>
<feature type="transmembrane region" description="Helical" evidence="2">
    <location>
        <begin position="182"/>
        <end position="201"/>
    </location>
</feature>
<dbReference type="Pfam" id="PF20153">
    <property type="entry name" value="DUF6535"/>
    <property type="match status" value="1"/>
</dbReference>
<evidence type="ECO:0000256" key="2">
    <source>
        <dbReference type="SAM" id="Phobius"/>
    </source>
</evidence>
<organism evidence="4 5">
    <name type="scientific">Lactarius akahatsu</name>
    <dbReference type="NCBI Taxonomy" id="416441"/>
    <lineage>
        <taxon>Eukaryota</taxon>
        <taxon>Fungi</taxon>
        <taxon>Dikarya</taxon>
        <taxon>Basidiomycota</taxon>
        <taxon>Agaricomycotina</taxon>
        <taxon>Agaricomycetes</taxon>
        <taxon>Russulales</taxon>
        <taxon>Russulaceae</taxon>
        <taxon>Lactarius</taxon>
    </lineage>
</organism>
<keyword evidence="2" id="KW-0812">Transmembrane</keyword>
<evidence type="ECO:0000259" key="3">
    <source>
        <dbReference type="Pfam" id="PF20153"/>
    </source>
</evidence>
<dbReference type="Proteomes" id="UP001201163">
    <property type="component" value="Unassembled WGS sequence"/>
</dbReference>
<dbReference type="EMBL" id="JAKELL010000100">
    <property type="protein sequence ID" value="KAH8982423.1"/>
    <property type="molecule type" value="Genomic_DNA"/>
</dbReference>
<name>A0AAD4Q955_9AGAM</name>
<reference evidence="4" key="1">
    <citation type="submission" date="2022-01" db="EMBL/GenBank/DDBJ databases">
        <title>Comparative genomics reveals a dynamic genome evolution in the ectomycorrhizal milk-cap (Lactarius) mushrooms.</title>
        <authorList>
            <consortium name="DOE Joint Genome Institute"/>
            <person name="Lebreton A."/>
            <person name="Tang N."/>
            <person name="Kuo A."/>
            <person name="LaButti K."/>
            <person name="Drula E."/>
            <person name="Barry K."/>
            <person name="Clum A."/>
            <person name="Lipzen A."/>
            <person name="Mousain D."/>
            <person name="Ng V."/>
            <person name="Wang R."/>
            <person name="Wang X."/>
            <person name="Dai Y."/>
            <person name="Henrissat B."/>
            <person name="Grigoriev I.V."/>
            <person name="Guerin-Laguette A."/>
            <person name="Yu F."/>
            <person name="Martin F.M."/>
        </authorList>
    </citation>
    <scope>NUCLEOTIDE SEQUENCE</scope>
    <source>
        <strain evidence="4">QP</strain>
    </source>
</reference>
<sequence length="1068" mass="118446">MASTSVDPDVEAQIQAQNSAMETIIANPLPTINTANPQLPTSTDHQPQVTNTDEHQMENVPAPQAMDNSQVQRDESHGDSSDGLWSMYLDEAGKQDTEVTESWKGDTEGILVFTGLFSATVAAFIIESYKKLSPDSSDTTNALLSQISVQLVNISNGTPLASVTAKSGQPFQPTASAVRVNVLWFISLIPSLSCALSATLMQQWARRYQELAQRRGAFHKRGRMRAYIFDGVQRFGMARAVATMPTLLHASVFLFFAGLVDFLFPIHTTVAYAALCCIVVFALAYAILTALPNIYLDCPYGTLLSRFTWRIYQFSVFGFLWTILEIQRLYHKSLLKLWGLANQHASETHGSKKWWEILGKQVEIRRQRFSQSLRKSVELSAYRAKSTVVTSALEWTLTALDEEGEIEDFAARVPGFFDSRVVPDATSAVLSLMSHQPDTDPIFGSRLFDLLKTCLPGTSPLDKRIRKNRLRVCLKCLWYFGRAYNQLGDSQMLPSFIPNFLARPEITRRVQAEGDPAVRVIGSCFTALIVNKLTSDLKLRTDPITDGELACLSAVLGTKSHDVKILLSQPGAVALANFFSLMFNEAGTLVTDTVPLDVVQQTIVILSLALPFQVNAELQQEYPIATLNGSNRKFERMMNPSDGTSSLTHDRRKRVSRMCLKSLWNVVRASNERQQLVPLPSYVYGAFTNSGMARRIYHDADPITAVIGRCVGALLVNKLVFDLKSRVGSVGDGELACLSTILDTESHDVMLWLKHPGAIELVGVVSLVLDIFRSLDTNAVPPDVLDVVQQTLDLISRALPTERIAQQRLDQTTSLISVPDSTFEHIVSSRLEQFFKAYIPNTSSLTVEVRTACLSICLKSLWCFTGLYHRPGASMPLPSYFTLVHASPEVSHLIQTELDPLVRVIGRCFEALVVDKLVADANSLTDEGVACISAILGSESHIVWRWLGQPGAIDLRNVVSVLWDEIDIFIADELLADVLEIFQQTLSIIARQIARGHGSADEDLYLDQVLYFHDIRLMVANMDIVTTARGGGQEQAAIERPNLGWAVVVVRYERQLPQIEFRIDGLSV</sequence>
<feature type="transmembrane region" description="Helical" evidence="2">
    <location>
        <begin position="109"/>
        <end position="126"/>
    </location>
</feature>
<dbReference type="InterPro" id="IPR045338">
    <property type="entry name" value="DUF6535"/>
</dbReference>
<proteinExistence type="predicted"/>
<feature type="transmembrane region" description="Helical" evidence="2">
    <location>
        <begin position="272"/>
        <end position="295"/>
    </location>
</feature>
<feature type="region of interest" description="Disordered" evidence="1">
    <location>
        <begin position="30"/>
        <end position="85"/>
    </location>
</feature>
<accession>A0AAD4Q955</accession>
<gene>
    <name evidence="4" type="ORF">EDB92DRAFT_1894446</name>
</gene>
<feature type="domain" description="DUF6535" evidence="3">
    <location>
        <begin position="85"/>
        <end position="264"/>
    </location>
</feature>
<evidence type="ECO:0000313" key="5">
    <source>
        <dbReference type="Proteomes" id="UP001201163"/>
    </source>
</evidence>
<keyword evidence="2" id="KW-0472">Membrane</keyword>
<evidence type="ECO:0000313" key="4">
    <source>
        <dbReference type="EMBL" id="KAH8982423.1"/>
    </source>
</evidence>
<feature type="transmembrane region" description="Helical" evidence="2">
    <location>
        <begin position="307"/>
        <end position="324"/>
    </location>
</feature>
<dbReference type="AlphaFoldDB" id="A0AAD4Q955"/>
<keyword evidence="2" id="KW-1133">Transmembrane helix</keyword>
<evidence type="ECO:0000256" key="1">
    <source>
        <dbReference type="SAM" id="MobiDB-lite"/>
    </source>
</evidence>
<keyword evidence="5" id="KW-1185">Reference proteome</keyword>
<feature type="compositionally biased region" description="Polar residues" evidence="1">
    <location>
        <begin position="30"/>
        <end position="51"/>
    </location>
</feature>